<evidence type="ECO:0000313" key="2">
    <source>
        <dbReference type="Proteomes" id="UP001153269"/>
    </source>
</evidence>
<reference evidence="1" key="1">
    <citation type="submission" date="2020-03" db="EMBL/GenBank/DDBJ databases">
        <authorList>
            <person name="Weist P."/>
        </authorList>
    </citation>
    <scope>NUCLEOTIDE SEQUENCE</scope>
</reference>
<keyword evidence="2" id="KW-1185">Reference proteome</keyword>
<dbReference type="Proteomes" id="UP001153269">
    <property type="component" value="Unassembled WGS sequence"/>
</dbReference>
<comment type="caution">
    <text evidence="1">The sequence shown here is derived from an EMBL/GenBank/DDBJ whole genome shotgun (WGS) entry which is preliminary data.</text>
</comment>
<gene>
    <name evidence="1" type="ORF">PLEPLA_LOCUS26857</name>
</gene>
<proteinExistence type="predicted"/>
<protein>
    <submittedName>
        <fullName evidence="1">Uncharacterized protein</fullName>
    </submittedName>
</protein>
<organism evidence="1 2">
    <name type="scientific">Pleuronectes platessa</name>
    <name type="common">European plaice</name>
    <dbReference type="NCBI Taxonomy" id="8262"/>
    <lineage>
        <taxon>Eukaryota</taxon>
        <taxon>Metazoa</taxon>
        <taxon>Chordata</taxon>
        <taxon>Craniata</taxon>
        <taxon>Vertebrata</taxon>
        <taxon>Euteleostomi</taxon>
        <taxon>Actinopterygii</taxon>
        <taxon>Neopterygii</taxon>
        <taxon>Teleostei</taxon>
        <taxon>Neoteleostei</taxon>
        <taxon>Acanthomorphata</taxon>
        <taxon>Carangaria</taxon>
        <taxon>Pleuronectiformes</taxon>
        <taxon>Pleuronectoidei</taxon>
        <taxon>Pleuronectidae</taxon>
        <taxon>Pleuronectes</taxon>
    </lineage>
</organism>
<sequence length="103" mass="11846">MFSKTHEGRTLRSHNHMFPAVDVSSKRDLVSGRKRYEGRWRRAANMLLWENQQQKLHISRIQLCIKDANAFCTATLSGFITLQHGGVNDSQNTCSFHRGSIQM</sequence>
<accession>A0A9N7YUP7</accession>
<dbReference type="AlphaFoldDB" id="A0A9N7YUP7"/>
<evidence type="ECO:0000313" key="1">
    <source>
        <dbReference type="EMBL" id="CAB1439007.1"/>
    </source>
</evidence>
<name>A0A9N7YUP7_PLEPL</name>
<dbReference type="EMBL" id="CADEAL010002224">
    <property type="protein sequence ID" value="CAB1439007.1"/>
    <property type="molecule type" value="Genomic_DNA"/>
</dbReference>